<reference evidence="9 10" key="1">
    <citation type="submission" date="2024-01" db="EMBL/GenBank/DDBJ databases">
        <title>Complete Genome Sequence of Alkalicoccus halolimnae BZ-SZ-XJ29T, a Moderately Halophilic Bacterium Isolated from a Salt Lake.</title>
        <authorList>
            <person name="Zhao B."/>
        </authorList>
    </citation>
    <scope>NUCLEOTIDE SEQUENCE [LARGE SCALE GENOMIC DNA]</scope>
    <source>
        <strain evidence="9 10">BZ-SZ-XJ29</strain>
    </source>
</reference>
<dbReference type="KEGG" id="ahal:FTX54_001790"/>
<evidence type="ECO:0000259" key="8">
    <source>
        <dbReference type="Pfam" id="PF00266"/>
    </source>
</evidence>
<evidence type="ECO:0000313" key="10">
    <source>
        <dbReference type="Proteomes" id="UP000321816"/>
    </source>
</evidence>
<evidence type="ECO:0000256" key="1">
    <source>
        <dbReference type="ARBA" id="ARBA00001933"/>
    </source>
</evidence>
<dbReference type="Pfam" id="PF00266">
    <property type="entry name" value="Aminotran_5"/>
    <property type="match status" value="1"/>
</dbReference>
<keyword evidence="5 7" id="KW-0663">Pyridoxal phosphate</keyword>
<dbReference type="OrthoDB" id="389074at2"/>
<evidence type="ECO:0000256" key="5">
    <source>
        <dbReference type="ARBA" id="ARBA00022898"/>
    </source>
</evidence>
<evidence type="ECO:0000256" key="2">
    <source>
        <dbReference type="ARBA" id="ARBA00009236"/>
    </source>
</evidence>
<protein>
    <submittedName>
        <fullName evidence="9">Alanine--glyoxylate aminotransferase family protein</fullName>
    </submittedName>
</protein>
<evidence type="ECO:0000256" key="4">
    <source>
        <dbReference type="ARBA" id="ARBA00022679"/>
    </source>
</evidence>
<evidence type="ECO:0000313" key="9">
    <source>
        <dbReference type="EMBL" id="WWD80326.1"/>
    </source>
</evidence>
<dbReference type="InterPro" id="IPR015422">
    <property type="entry name" value="PyrdxlP-dep_Trfase_small"/>
</dbReference>
<dbReference type="PANTHER" id="PTHR21152:SF40">
    <property type="entry name" value="ALANINE--GLYOXYLATE AMINOTRANSFERASE"/>
    <property type="match status" value="1"/>
</dbReference>
<keyword evidence="10" id="KW-1185">Reference proteome</keyword>
<dbReference type="PANTHER" id="PTHR21152">
    <property type="entry name" value="AMINOTRANSFERASE CLASS V"/>
    <property type="match status" value="1"/>
</dbReference>
<feature type="modified residue" description="N6-(pyridoxal phosphate)lysine" evidence="7">
    <location>
        <position position="195"/>
    </location>
</feature>
<dbReference type="InterPro" id="IPR024169">
    <property type="entry name" value="SP_NH2Trfase/AEP_transaminase"/>
</dbReference>
<evidence type="ECO:0000256" key="7">
    <source>
        <dbReference type="PIRSR" id="PIRSR000524-50"/>
    </source>
</evidence>
<feature type="domain" description="Aminotransferase class V" evidence="8">
    <location>
        <begin position="39"/>
        <end position="348"/>
    </location>
</feature>
<comment type="similarity">
    <text evidence="2">Belongs to the class-V pyridoxal-phosphate-dependent aminotransferase family.</text>
</comment>
<proteinExistence type="inferred from homology"/>
<sequence>MNRFIPPKRTIMTPGPVEADPRVLQALSNPIIGQFDPVFTDLMNQTMEAVRRLFLTDNQWAFPIDGTSRSGMEAVMCSLIEPGDKVLVPIFGRFGYLLTEIAERCGASVHVIEKPWGEVFDPQEVTDEIKRLNPKITAIVHGETSTGCLQPLKDIGRFCRSTDRLFIVDAVATVGGVELRMDDWYIDAIAGGTQKCISGPSGSSPISYNSRAEKVMQERKQVEKGIRSEKEDAADHSRRIQSNYLDLTQLQDYWSPRRLNHHTEATSMLYALYESLRVIEEEGLEARISRHLSHEKAIAAGIKAMGLTIYNDHSWKLPVVTCVTVPDHVDEAGVRRMMLEEFGVEIASSFGPLQGKIWRIGAMGYSARKENVYHVLFALEAALLAHGFEANRGEAVQTALKMYTGVTASA</sequence>
<name>A0A5C7F2L4_9BACI</name>
<accession>A0A5C7F2L4</accession>
<dbReference type="GO" id="GO:0008453">
    <property type="term" value="F:alanine-glyoxylate transaminase activity"/>
    <property type="evidence" value="ECO:0007669"/>
    <property type="project" value="TreeGrafter"/>
</dbReference>
<dbReference type="Proteomes" id="UP000321816">
    <property type="component" value="Chromosome"/>
</dbReference>
<dbReference type="Gene3D" id="3.90.1150.10">
    <property type="entry name" value="Aspartate Aminotransferase, domain 1"/>
    <property type="match status" value="1"/>
</dbReference>
<dbReference type="EMBL" id="CP144914">
    <property type="protein sequence ID" value="WWD80326.1"/>
    <property type="molecule type" value="Genomic_DNA"/>
</dbReference>
<dbReference type="InterPro" id="IPR000192">
    <property type="entry name" value="Aminotrans_V_dom"/>
</dbReference>
<feature type="binding site" evidence="6">
    <location>
        <position position="359"/>
    </location>
    <ligand>
        <name>substrate</name>
    </ligand>
</feature>
<dbReference type="FunFam" id="3.40.640.10:FF:000027">
    <property type="entry name" value="Serine--pyruvate aminotransferase, mitochondrial"/>
    <property type="match status" value="1"/>
</dbReference>
<evidence type="ECO:0000256" key="6">
    <source>
        <dbReference type="PIRSR" id="PIRSR000524-1"/>
    </source>
</evidence>
<dbReference type="AlphaFoldDB" id="A0A5C7F2L4"/>
<dbReference type="GO" id="GO:0004760">
    <property type="term" value="F:L-serine-pyruvate transaminase activity"/>
    <property type="evidence" value="ECO:0007669"/>
    <property type="project" value="TreeGrafter"/>
</dbReference>
<dbReference type="RefSeq" id="WP_147804170.1">
    <property type="nucleotide sequence ID" value="NZ_CP144914.1"/>
</dbReference>
<evidence type="ECO:0000256" key="3">
    <source>
        <dbReference type="ARBA" id="ARBA00022576"/>
    </source>
</evidence>
<gene>
    <name evidence="9" type="ORF">FTX54_001790</name>
</gene>
<dbReference type="GO" id="GO:0019265">
    <property type="term" value="P:glycine biosynthetic process, by transamination of glyoxylate"/>
    <property type="evidence" value="ECO:0007669"/>
    <property type="project" value="TreeGrafter"/>
</dbReference>
<keyword evidence="4" id="KW-0808">Transferase</keyword>
<comment type="cofactor">
    <cofactor evidence="1 7">
        <name>pyridoxal 5'-phosphate</name>
        <dbReference type="ChEBI" id="CHEBI:597326"/>
    </cofactor>
</comment>
<dbReference type="Gene3D" id="3.40.640.10">
    <property type="entry name" value="Type I PLP-dependent aspartate aminotransferase-like (Major domain)"/>
    <property type="match status" value="1"/>
</dbReference>
<dbReference type="InterPro" id="IPR015421">
    <property type="entry name" value="PyrdxlP-dep_Trfase_major"/>
</dbReference>
<dbReference type="InterPro" id="IPR015424">
    <property type="entry name" value="PyrdxlP-dep_Trfase"/>
</dbReference>
<organism evidence="9 10">
    <name type="scientific">Alkalicoccus halolimnae</name>
    <dbReference type="NCBI Taxonomy" id="1667239"/>
    <lineage>
        <taxon>Bacteria</taxon>
        <taxon>Bacillati</taxon>
        <taxon>Bacillota</taxon>
        <taxon>Bacilli</taxon>
        <taxon>Bacillales</taxon>
        <taxon>Bacillaceae</taxon>
        <taxon>Alkalicoccus</taxon>
    </lineage>
</organism>
<dbReference type="SUPFAM" id="SSF53383">
    <property type="entry name" value="PLP-dependent transferases"/>
    <property type="match status" value="1"/>
</dbReference>
<dbReference type="PIRSF" id="PIRSF000524">
    <property type="entry name" value="SPT"/>
    <property type="match status" value="1"/>
</dbReference>
<keyword evidence="3 9" id="KW-0032">Aminotransferase</keyword>